<dbReference type="EMBL" id="JBHUMV010000013">
    <property type="protein sequence ID" value="MFD2756695.1"/>
    <property type="molecule type" value="Genomic_DNA"/>
</dbReference>
<accession>A0ABW5UTV7</accession>
<reference evidence="2" key="1">
    <citation type="journal article" date="2019" name="Int. J. Syst. Evol. Microbiol.">
        <title>The Global Catalogue of Microorganisms (GCM) 10K type strain sequencing project: providing services to taxonomists for standard genome sequencing and annotation.</title>
        <authorList>
            <consortium name="The Broad Institute Genomics Platform"/>
            <consortium name="The Broad Institute Genome Sequencing Center for Infectious Disease"/>
            <person name="Wu L."/>
            <person name="Ma J."/>
        </authorList>
    </citation>
    <scope>NUCLEOTIDE SEQUENCE [LARGE SCALE GENOMIC DNA]</scope>
    <source>
        <strain evidence="2">TISTR 1906</strain>
    </source>
</reference>
<evidence type="ECO:0000313" key="1">
    <source>
        <dbReference type="EMBL" id="MFD2756695.1"/>
    </source>
</evidence>
<dbReference type="RefSeq" id="WP_157081946.1">
    <property type="nucleotide sequence ID" value="NZ_BCNT01000006.1"/>
</dbReference>
<comment type="caution">
    <text evidence="1">The sequence shown here is derived from an EMBL/GenBank/DDBJ whole genome shotgun (WGS) entry which is preliminary data.</text>
</comment>
<evidence type="ECO:0000313" key="2">
    <source>
        <dbReference type="Proteomes" id="UP001597463"/>
    </source>
</evidence>
<name>A0ABW5UTV7_9BURK</name>
<gene>
    <name evidence="1" type="ORF">ACFSW6_21690</name>
</gene>
<proteinExistence type="predicted"/>
<organism evidence="1 2">
    <name type="scientific">Comamonas terrae</name>
    <dbReference type="NCBI Taxonomy" id="673548"/>
    <lineage>
        <taxon>Bacteria</taxon>
        <taxon>Pseudomonadati</taxon>
        <taxon>Pseudomonadota</taxon>
        <taxon>Betaproteobacteria</taxon>
        <taxon>Burkholderiales</taxon>
        <taxon>Comamonadaceae</taxon>
        <taxon>Comamonas</taxon>
    </lineage>
</organism>
<keyword evidence="2" id="KW-1185">Reference proteome</keyword>
<dbReference type="Proteomes" id="UP001597463">
    <property type="component" value="Unassembled WGS sequence"/>
</dbReference>
<protein>
    <submittedName>
        <fullName evidence="1">Uncharacterized protein</fullName>
    </submittedName>
</protein>
<sequence length="53" mass="5801">MELASKYFFWNQITKKYIRAMRRQGATSGAAPAIHVVGAGQGRSGGCAMLRKQ</sequence>